<dbReference type="NCBIfam" id="NF033516">
    <property type="entry name" value="transpos_IS3"/>
    <property type="match status" value="1"/>
</dbReference>
<protein>
    <submittedName>
        <fullName evidence="3">Integrase</fullName>
    </submittedName>
</protein>
<accession>A0A0J6WT13</accession>
<comment type="function">
    <text evidence="1">Involved in the transposition of the insertion sequence.</text>
</comment>
<dbReference type="InterPro" id="IPR001584">
    <property type="entry name" value="Integrase_cat-core"/>
</dbReference>
<dbReference type="AlphaFoldDB" id="A0A0J6WT13"/>
<dbReference type="InterPro" id="IPR036397">
    <property type="entry name" value="RNaseH_sf"/>
</dbReference>
<reference evidence="3 4" key="1">
    <citation type="submission" date="2015-06" db="EMBL/GenBank/DDBJ databases">
        <title>Draft genome sequence of beer spoilage bacterium Megasphaera cerevisiae type strain 20462.</title>
        <authorList>
            <person name="Kutumbaka K."/>
            <person name="Pasmowitz J."/>
            <person name="Mategko J."/>
            <person name="Reyes D."/>
            <person name="Friedrich A."/>
            <person name="Han S."/>
            <person name="Martens-Habbena W."/>
            <person name="Neal-McKinney J."/>
            <person name="Janagama H.K."/>
            <person name="Nadala C."/>
            <person name="Samadpour M."/>
        </authorList>
    </citation>
    <scope>NUCLEOTIDE SEQUENCE [LARGE SCALE GENOMIC DNA]</scope>
    <source>
        <strain evidence="3 4">DSM 20462</strain>
    </source>
</reference>
<proteinExistence type="predicted"/>
<dbReference type="InterPro" id="IPR025948">
    <property type="entry name" value="HTH-like_dom"/>
</dbReference>
<dbReference type="GO" id="GO:0015074">
    <property type="term" value="P:DNA integration"/>
    <property type="evidence" value="ECO:0007669"/>
    <property type="project" value="InterPro"/>
</dbReference>
<evidence type="ECO:0000259" key="2">
    <source>
        <dbReference type="PROSITE" id="PS50994"/>
    </source>
</evidence>
<evidence type="ECO:0000256" key="1">
    <source>
        <dbReference type="ARBA" id="ARBA00002286"/>
    </source>
</evidence>
<dbReference type="Pfam" id="PF13333">
    <property type="entry name" value="rve_2"/>
    <property type="match status" value="1"/>
</dbReference>
<dbReference type="Pfam" id="PF00665">
    <property type="entry name" value="rve"/>
    <property type="match status" value="1"/>
</dbReference>
<gene>
    <name evidence="3" type="ORF">AB840_12495</name>
</gene>
<dbReference type="PANTHER" id="PTHR46889:SF4">
    <property type="entry name" value="TRANSPOSASE INSO FOR INSERTION SEQUENCE ELEMENT IS911B-RELATED"/>
    <property type="match status" value="1"/>
</dbReference>
<dbReference type="InterPro" id="IPR048020">
    <property type="entry name" value="Transpos_IS3"/>
</dbReference>
<dbReference type="GO" id="GO:0003676">
    <property type="term" value="F:nucleic acid binding"/>
    <property type="evidence" value="ECO:0007669"/>
    <property type="project" value="InterPro"/>
</dbReference>
<dbReference type="PATRIC" id="fig|1122219.3.peg.2576"/>
<organism evidence="3 4">
    <name type="scientific">Megasphaera cerevisiae DSM 20462</name>
    <dbReference type="NCBI Taxonomy" id="1122219"/>
    <lineage>
        <taxon>Bacteria</taxon>
        <taxon>Bacillati</taxon>
        <taxon>Bacillota</taxon>
        <taxon>Negativicutes</taxon>
        <taxon>Veillonellales</taxon>
        <taxon>Veillonellaceae</taxon>
        <taxon>Megasphaera</taxon>
    </lineage>
</organism>
<dbReference type="Pfam" id="PF13276">
    <property type="entry name" value="HTH_21"/>
    <property type="match status" value="1"/>
</dbReference>
<dbReference type="InterPro" id="IPR012337">
    <property type="entry name" value="RNaseH-like_sf"/>
</dbReference>
<dbReference type="SUPFAM" id="SSF53098">
    <property type="entry name" value="Ribonuclease H-like"/>
    <property type="match status" value="1"/>
</dbReference>
<dbReference type="EMBL" id="LEKT01000053">
    <property type="protein sequence ID" value="KMO85634.1"/>
    <property type="molecule type" value="Genomic_DNA"/>
</dbReference>
<comment type="caution">
    <text evidence="3">The sequence shown here is derived from an EMBL/GenBank/DDBJ whole genome shotgun (WGS) entry which is preliminary data.</text>
</comment>
<keyword evidence="4" id="KW-1185">Reference proteome</keyword>
<dbReference type="PROSITE" id="PS50994">
    <property type="entry name" value="INTEGRASE"/>
    <property type="match status" value="1"/>
</dbReference>
<dbReference type="Gene3D" id="3.30.420.10">
    <property type="entry name" value="Ribonuclease H-like superfamily/Ribonuclease H"/>
    <property type="match status" value="1"/>
</dbReference>
<dbReference type="PANTHER" id="PTHR46889">
    <property type="entry name" value="TRANSPOSASE INSF FOR INSERTION SEQUENCE IS3B-RELATED"/>
    <property type="match status" value="1"/>
</dbReference>
<dbReference type="InParanoid" id="A0A0J6WT13"/>
<feature type="domain" description="Integrase catalytic" evidence="2">
    <location>
        <begin position="133"/>
        <end position="292"/>
    </location>
</feature>
<dbReference type="InterPro" id="IPR050900">
    <property type="entry name" value="Transposase_IS3/IS150/IS904"/>
</dbReference>
<name>A0A0J6WT13_9FIRM</name>
<sequence>MQVDWLKKNLKNCSDLTTRTNIVRNLLKTKKLSVKTGAKLLDINRTSIYYHTSPVSEEELACKDIIDHLHAGHPAWGARQISYQLKNHGYNVSRRKASRYMMEMGIGAIYPKMNLSKRQQKAKVFPYLLKSTVINRPNQAWSIDIIYIPMKHGFLYLTAVIDWYSRCIVEWEVDDTLDTRMVITALRKAFKVAKPLILNSDQGSQFTSNSYIDFIKQNHIRQSMDGKSRWADNIMIERWFRTFKYEEAYLTQYNNIKEARKAIKNYIKTYNFQRCHSAIGNIQPAKAYFPAMLLDDAAAVA</sequence>
<evidence type="ECO:0000313" key="4">
    <source>
        <dbReference type="Proteomes" id="UP000036503"/>
    </source>
</evidence>
<evidence type="ECO:0000313" key="3">
    <source>
        <dbReference type="EMBL" id="KMO85634.1"/>
    </source>
</evidence>
<dbReference type="Proteomes" id="UP000036503">
    <property type="component" value="Unassembled WGS sequence"/>
</dbReference>